<keyword evidence="3" id="KW-0442">Lipid degradation</keyword>
<dbReference type="GO" id="GO:0016042">
    <property type="term" value="P:lipid catabolic process"/>
    <property type="evidence" value="ECO:0007669"/>
    <property type="project" value="UniProtKB-KW"/>
</dbReference>
<name>A0A317XMI5_9BASI</name>
<dbReference type="Gene3D" id="3.40.50.1820">
    <property type="entry name" value="alpha/beta hydrolase"/>
    <property type="match status" value="1"/>
</dbReference>
<dbReference type="InterPro" id="IPR029058">
    <property type="entry name" value="AB_hydrolase_fold"/>
</dbReference>
<sequence length="856" mass="91546">MSLPPPSSKARYAVSTITLEVPLDEPIQQNSSSPYTYNDGGVTRQVLTTDTVLLTMYYPTDKDVEGGSSSTVSAAATGSVPEWLEAPKLKSLGGLLKYAGIPKYLAVPIIIPAYSVIYQKLPVLADAPIASSPSGINAERGFPVAVMSHGLGGSRTTYSAYCSSLAASGIVVAAVEHRDGSCALTVIHHPPASSSTANGSAAHSSGLFGWLTGSGGKDEHGTIEPKIYIKPAEIDGQPAPMTFRRAQVEMRRQEVLAALDVVKGIANGKGAPLIQTCTRTCREKAAVRNNRAAVLSAFAGKLDVSNPWLIGHSFGGCTAIESLRRSDCPFGRALTLDPWVEPIAVTGSDTTPVSKPLYVINSEDFTQWKSHMDDVSTISKESRAVTGGKGWVMTLGAEGTEKDDDLTAAVIGTPGPPSRLVIVHDMFGTLFGLDACIDALVSLFEDQLRASDSLPPIVPELIVMDWFHATQRDFTYSSVGGEYKPIAQVFKGTLPRVLLQAGILPAKSKADAKPLTKAGSYVDDGPAEEALESPFDASVVDTMMGALKQLRPRPGMVDALTRIYRDRDGKGRIPASVDKIDVWAATNGSLELGRASFLRALGEIDGADLDSSASQQGKNDQERSIGTGIGLFSCDEIGVAKPDPKVYAEILRRIRAEPVDPNGAIKEFQGIWFVASHTWDTFAAKRAGFRTAWVTYEEHFPCQSVYGTPDVVGRDMAEVAEKILAYERKLQAGDAAAKAAPAWTYSKENQSQGGGPVASQHTSFSDFPFLLPSMSKFIGSVSSQSLLEINSQVTQRMILGDRCETHEGVFSGLQADGEQQSWRVWTEGRPRPAASLDAEKPIEGKGRKGRIIVHAT</sequence>
<dbReference type="EMBL" id="KZ819198">
    <property type="protein sequence ID" value="PWY98530.1"/>
    <property type="molecule type" value="Genomic_DNA"/>
</dbReference>
<dbReference type="InterPro" id="IPR023214">
    <property type="entry name" value="HAD_sf"/>
</dbReference>
<accession>A0A317XMI5</accession>
<keyword evidence="2" id="KW-0378">Hydrolase</keyword>
<dbReference type="PANTHER" id="PTHR10272">
    <property type="entry name" value="PLATELET-ACTIVATING FACTOR ACETYLHYDROLASE"/>
    <property type="match status" value="1"/>
</dbReference>
<dbReference type="OrthoDB" id="2363873at2759"/>
<dbReference type="InterPro" id="IPR036412">
    <property type="entry name" value="HAD-like_sf"/>
</dbReference>
<protein>
    <recommendedName>
        <fullName evidence="1">1-alkyl-2-acetylglycerophosphocholine esterase</fullName>
        <ecNumber evidence="1">3.1.1.47</ecNumber>
    </recommendedName>
</protein>
<dbReference type="AlphaFoldDB" id="A0A317XMI5"/>
<evidence type="ECO:0000256" key="3">
    <source>
        <dbReference type="ARBA" id="ARBA00022963"/>
    </source>
</evidence>
<dbReference type="PANTHER" id="PTHR10272:SF0">
    <property type="entry name" value="PLATELET-ACTIVATING FACTOR ACETYLHYDROLASE"/>
    <property type="match status" value="1"/>
</dbReference>
<evidence type="ECO:0000256" key="4">
    <source>
        <dbReference type="ARBA" id="ARBA00023098"/>
    </source>
</evidence>
<dbReference type="Gene3D" id="3.40.50.1000">
    <property type="entry name" value="HAD superfamily/HAD-like"/>
    <property type="match status" value="1"/>
</dbReference>
<dbReference type="STRING" id="1882483.A0A317XMI5"/>
<dbReference type="SUPFAM" id="SSF53474">
    <property type="entry name" value="alpha/beta-Hydrolases"/>
    <property type="match status" value="1"/>
</dbReference>
<dbReference type="Proteomes" id="UP000246740">
    <property type="component" value="Unassembled WGS sequence"/>
</dbReference>
<evidence type="ECO:0000313" key="6">
    <source>
        <dbReference type="Proteomes" id="UP000246740"/>
    </source>
</evidence>
<dbReference type="InParanoid" id="A0A317XMI5"/>
<organism evidence="5 6">
    <name type="scientific">Testicularia cyperi</name>
    <dbReference type="NCBI Taxonomy" id="1882483"/>
    <lineage>
        <taxon>Eukaryota</taxon>
        <taxon>Fungi</taxon>
        <taxon>Dikarya</taxon>
        <taxon>Basidiomycota</taxon>
        <taxon>Ustilaginomycotina</taxon>
        <taxon>Ustilaginomycetes</taxon>
        <taxon>Ustilaginales</taxon>
        <taxon>Anthracoideaceae</taxon>
        <taxon>Testicularia</taxon>
    </lineage>
</organism>
<reference evidence="5 6" key="1">
    <citation type="journal article" date="2018" name="Mol. Biol. Evol.">
        <title>Broad Genomic Sampling Reveals a Smut Pathogenic Ancestry of the Fungal Clade Ustilaginomycotina.</title>
        <authorList>
            <person name="Kijpornyongpan T."/>
            <person name="Mondo S.J."/>
            <person name="Barry K."/>
            <person name="Sandor L."/>
            <person name="Lee J."/>
            <person name="Lipzen A."/>
            <person name="Pangilinan J."/>
            <person name="LaButti K."/>
            <person name="Hainaut M."/>
            <person name="Henrissat B."/>
            <person name="Grigoriev I.V."/>
            <person name="Spatafora J.W."/>
            <person name="Aime M.C."/>
        </authorList>
    </citation>
    <scope>NUCLEOTIDE SEQUENCE [LARGE SCALE GENOMIC DNA]</scope>
    <source>
        <strain evidence="5 6">MCA 3645</strain>
    </source>
</reference>
<keyword evidence="4" id="KW-0443">Lipid metabolism</keyword>
<gene>
    <name evidence="5" type="ORF">BCV70DRAFT_207751</name>
</gene>
<evidence type="ECO:0000256" key="1">
    <source>
        <dbReference type="ARBA" id="ARBA00013201"/>
    </source>
</evidence>
<evidence type="ECO:0000313" key="5">
    <source>
        <dbReference type="EMBL" id="PWY98530.1"/>
    </source>
</evidence>
<dbReference type="SUPFAM" id="SSF56784">
    <property type="entry name" value="HAD-like"/>
    <property type="match status" value="1"/>
</dbReference>
<dbReference type="Pfam" id="PF03403">
    <property type="entry name" value="PAF-AH_p_II"/>
    <property type="match status" value="1"/>
</dbReference>
<dbReference type="GO" id="GO:0003847">
    <property type="term" value="F:1-alkyl-2-acetylglycerophosphocholine esterase activity"/>
    <property type="evidence" value="ECO:0007669"/>
    <property type="project" value="UniProtKB-EC"/>
</dbReference>
<evidence type="ECO:0000256" key="2">
    <source>
        <dbReference type="ARBA" id="ARBA00022801"/>
    </source>
</evidence>
<keyword evidence="6" id="KW-1185">Reference proteome</keyword>
<proteinExistence type="predicted"/>
<dbReference type="EC" id="3.1.1.47" evidence="1"/>